<evidence type="ECO:0000256" key="3">
    <source>
        <dbReference type="ARBA" id="ARBA00022448"/>
    </source>
</evidence>
<comment type="similarity">
    <text evidence="2">Belongs to the major facilitator superfamily. TCR/Tet family.</text>
</comment>
<feature type="transmembrane region" description="Helical" evidence="7">
    <location>
        <begin position="68"/>
        <end position="91"/>
    </location>
</feature>
<evidence type="ECO:0000256" key="2">
    <source>
        <dbReference type="ARBA" id="ARBA00007520"/>
    </source>
</evidence>
<feature type="transmembrane region" description="Helical" evidence="7">
    <location>
        <begin position="126"/>
        <end position="150"/>
    </location>
</feature>
<dbReference type="OrthoDB" id="9764259at2"/>
<feature type="transmembrane region" description="Helical" evidence="7">
    <location>
        <begin position="156"/>
        <end position="175"/>
    </location>
</feature>
<dbReference type="PROSITE" id="PS50850">
    <property type="entry name" value="MFS"/>
    <property type="match status" value="1"/>
</dbReference>
<keyword evidence="3" id="KW-0813">Transport</keyword>
<feature type="domain" description="Major facilitator superfamily (MFS) profile" evidence="8">
    <location>
        <begin position="1"/>
        <end position="390"/>
    </location>
</feature>
<dbReference type="InterPro" id="IPR001958">
    <property type="entry name" value="Tet-R_TetA/multi-R_MdtG-like"/>
</dbReference>
<dbReference type="GO" id="GO:0022857">
    <property type="term" value="F:transmembrane transporter activity"/>
    <property type="evidence" value="ECO:0007669"/>
    <property type="project" value="InterPro"/>
</dbReference>
<dbReference type="Pfam" id="PF07690">
    <property type="entry name" value="MFS_1"/>
    <property type="match status" value="1"/>
</dbReference>
<dbReference type="SUPFAM" id="SSF103473">
    <property type="entry name" value="MFS general substrate transporter"/>
    <property type="match status" value="1"/>
</dbReference>
<sequence>MLIVITMLNVAGMTVVLPVLPFVVLRYIDNADHLAVWVGVLETVNALCAFLVAPFLGALSDRIGRRPVIITAAFGASIGYLTFGIGGAIWVLLLGRIIQGITAGDMPALFAYVADITPADKRAKRFGLLGALTGISFMIGPAAGGLLAAIDVNLPVFVTAAIAAVVAVLSIFLLPESLPPERRTRSLHLPHLHPFKVLKDAYTRPQLRWVLLGFTLVAIPFMFFANNFAVLALDSVMWNATQIGLVVAGVGIVDIIVQGGLLGILLPRIGERGVVIAGIAAQGFGCVALAIVGSVFDSPVLVIVGALVLAAGQGGANAALQGLLSTAVGDDEQGWLAGAVSAIQSASGMIAPLLAGFLYTGIAHSAPYWLGAAMFVVAGALLMRAKLSSPSKLVAPTS</sequence>
<dbReference type="AlphaFoldDB" id="A0A4S4FKT2"/>
<evidence type="ECO:0000256" key="4">
    <source>
        <dbReference type="ARBA" id="ARBA00022692"/>
    </source>
</evidence>
<feature type="transmembrane region" description="Helical" evidence="7">
    <location>
        <begin position="273"/>
        <end position="296"/>
    </location>
</feature>
<protein>
    <submittedName>
        <fullName evidence="9">TCR/Tet family MFS transporter</fullName>
    </submittedName>
</protein>
<feature type="transmembrane region" description="Helical" evidence="7">
    <location>
        <begin position="209"/>
        <end position="231"/>
    </location>
</feature>
<evidence type="ECO:0000313" key="9">
    <source>
        <dbReference type="EMBL" id="THG31000.1"/>
    </source>
</evidence>
<evidence type="ECO:0000256" key="6">
    <source>
        <dbReference type="ARBA" id="ARBA00023136"/>
    </source>
</evidence>
<dbReference type="RefSeq" id="WP_136427409.1">
    <property type="nucleotide sequence ID" value="NZ_SSSM01000004.1"/>
</dbReference>
<feature type="transmembrane region" description="Helical" evidence="7">
    <location>
        <begin position="243"/>
        <end position="266"/>
    </location>
</feature>
<evidence type="ECO:0000259" key="8">
    <source>
        <dbReference type="PROSITE" id="PS50850"/>
    </source>
</evidence>
<dbReference type="PANTHER" id="PTHR23504">
    <property type="entry name" value="MAJOR FACILITATOR SUPERFAMILY DOMAIN-CONTAINING PROTEIN 10"/>
    <property type="match status" value="1"/>
</dbReference>
<accession>A0A4S4FKT2</accession>
<name>A0A4S4FKT2_9MICO</name>
<evidence type="ECO:0000256" key="1">
    <source>
        <dbReference type="ARBA" id="ARBA00004651"/>
    </source>
</evidence>
<dbReference type="PANTHER" id="PTHR23504:SF15">
    <property type="entry name" value="MAJOR FACILITATOR SUPERFAMILY (MFS) PROFILE DOMAIN-CONTAINING PROTEIN"/>
    <property type="match status" value="1"/>
</dbReference>
<dbReference type="PRINTS" id="PR01035">
    <property type="entry name" value="TCRTETA"/>
</dbReference>
<dbReference type="InterPro" id="IPR011701">
    <property type="entry name" value="MFS"/>
</dbReference>
<feature type="transmembrane region" description="Helical" evidence="7">
    <location>
        <begin position="336"/>
        <end position="360"/>
    </location>
</feature>
<feature type="transmembrane region" description="Helical" evidence="7">
    <location>
        <begin position="34"/>
        <end position="56"/>
    </location>
</feature>
<dbReference type="InterPro" id="IPR036259">
    <property type="entry name" value="MFS_trans_sf"/>
</dbReference>
<organism evidence="9 10">
    <name type="scientific">Naasia lichenicola</name>
    <dbReference type="NCBI Taxonomy" id="2565933"/>
    <lineage>
        <taxon>Bacteria</taxon>
        <taxon>Bacillati</taxon>
        <taxon>Actinomycetota</taxon>
        <taxon>Actinomycetes</taxon>
        <taxon>Micrococcales</taxon>
        <taxon>Microbacteriaceae</taxon>
        <taxon>Naasia</taxon>
    </lineage>
</organism>
<dbReference type="EMBL" id="SSSM01000004">
    <property type="protein sequence ID" value="THG31000.1"/>
    <property type="molecule type" value="Genomic_DNA"/>
</dbReference>
<evidence type="ECO:0000256" key="7">
    <source>
        <dbReference type="SAM" id="Phobius"/>
    </source>
</evidence>
<comment type="subcellular location">
    <subcellularLocation>
        <location evidence="1">Cell membrane</location>
        <topology evidence="1">Multi-pass membrane protein</topology>
    </subcellularLocation>
</comment>
<dbReference type="GO" id="GO:0005886">
    <property type="term" value="C:plasma membrane"/>
    <property type="evidence" value="ECO:0007669"/>
    <property type="project" value="UniProtKB-SubCell"/>
</dbReference>
<keyword evidence="5 7" id="KW-1133">Transmembrane helix</keyword>
<dbReference type="InterPro" id="IPR020846">
    <property type="entry name" value="MFS_dom"/>
</dbReference>
<dbReference type="InterPro" id="IPR005829">
    <property type="entry name" value="Sugar_transporter_CS"/>
</dbReference>
<comment type="caution">
    <text evidence="9">The sequence shown here is derived from an EMBL/GenBank/DDBJ whole genome shotgun (WGS) entry which is preliminary data.</text>
</comment>
<dbReference type="Proteomes" id="UP000309133">
    <property type="component" value="Unassembled WGS sequence"/>
</dbReference>
<dbReference type="Gene3D" id="1.20.1250.20">
    <property type="entry name" value="MFS general substrate transporter like domains"/>
    <property type="match status" value="1"/>
</dbReference>
<keyword evidence="10" id="KW-1185">Reference proteome</keyword>
<gene>
    <name evidence="9" type="ORF">E6C64_10375</name>
</gene>
<feature type="transmembrane region" description="Helical" evidence="7">
    <location>
        <begin position="366"/>
        <end position="383"/>
    </location>
</feature>
<keyword evidence="6 7" id="KW-0472">Membrane</keyword>
<dbReference type="PROSITE" id="PS00216">
    <property type="entry name" value="SUGAR_TRANSPORT_1"/>
    <property type="match status" value="1"/>
</dbReference>
<evidence type="ECO:0000256" key="5">
    <source>
        <dbReference type="ARBA" id="ARBA00022989"/>
    </source>
</evidence>
<proteinExistence type="inferred from homology"/>
<feature type="transmembrane region" description="Helical" evidence="7">
    <location>
        <begin position="97"/>
        <end position="114"/>
    </location>
</feature>
<feature type="transmembrane region" description="Helical" evidence="7">
    <location>
        <begin position="7"/>
        <end position="28"/>
    </location>
</feature>
<reference evidence="9 10" key="1">
    <citation type="submission" date="2019-04" db="EMBL/GenBank/DDBJ databases">
        <authorList>
            <person name="Jiang L."/>
        </authorList>
    </citation>
    <scope>NUCLEOTIDE SEQUENCE [LARGE SCALE GENOMIC DNA]</scope>
    <source>
        <strain evidence="9 10">YIM 131853</strain>
    </source>
</reference>
<feature type="transmembrane region" description="Helical" evidence="7">
    <location>
        <begin position="302"/>
        <end position="324"/>
    </location>
</feature>
<keyword evidence="4 7" id="KW-0812">Transmembrane</keyword>
<evidence type="ECO:0000313" key="10">
    <source>
        <dbReference type="Proteomes" id="UP000309133"/>
    </source>
</evidence>